<protein>
    <submittedName>
        <fullName evidence="1">Uncharacterized protein</fullName>
    </submittedName>
</protein>
<accession>A0A1J5P551</accession>
<dbReference type="EMBL" id="MLJW01006695">
    <property type="protein sequence ID" value="OIQ66306.1"/>
    <property type="molecule type" value="Genomic_DNA"/>
</dbReference>
<organism evidence="1">
    <name type="scientific">mine drainage metagenome</name>
    <dbReference type="NCBI Taxonomy" id="410659"/>
    <lineage>
        <taxon>unclassified sequences</taxon>
        <taxon>metagenomes</taxon>
        <taxon>ecological metagenomes</taxon>
    </lineage>
</organism>
<evidence type="ECO:0000313" key="1">
    <source>
        <dbReference type="EMBL" id="OIQ66306.1"/>
    </source>
</evidence>
<proteinExistence type="predicted"/>
<gene>
    <name evidence="1" type="ORF">GALL_521250</name>
</gene>
<sequence length="98" mass="10900">MPLQQLVDQLPVANVAWHQGMARVALQALQGFRVAGVGQFVKVDDRLVMQGQPVEDEICANKAGTASNENHECSRKTKIIIKWSFELQGDGRVFVRHS</sequence>
<comment type="caution">
    <text evidence="1">The sequence shown here is derived from an EMBL/GenBank/DDBJ whole genome shotgun (WGS) entry which is preliminary data.</text>
</comment>
<name>A0A1J5P551_9ZZZZ</name>
<reference evidence="1" key="1">
    <citation type="submission" date="2016-10" db="EMBL/GenBank/DDBJ databases">
        <title>Sequence of Gallionella enrichment culture.</title>
        <authorList>
            <person name="Poehlein A."/>
            <person name="Muehling M."/>
            <person name="Daniel R."/>
        </authorList>
    </citation>
    <scope>NUCLEOTIDE SEQUENCE</scope>
</reference>
<dbReference type="AlphaFoldDB" id="A0A1J5P551"/>